<comment type="subcellular location">
    <subcellularLocation>
        <location evidence="1 7">Endoplasmic reticulum membrane</location>
        <topology evidence="1 7">Multi-pass membrane protein</topology>
    </subcellularLocation>
</comment>
<keyword evidence="9" id="KW-1185">Reference proteome</keyword>
<protein>
    <recommendedName>
        <fullName evidence="7">Derlin</fullName>
    </recommendedName>
</protein>
<comment type="similarity">
    <text evidence="2 7">Belongs to the derlin family.</text>
</comment>
<reference evidence="9" key="1">
    <citation type="journal article" date="2017" name="Nat. Ecol. Evol.">
        <title>Genome expansion and lineage-specific genetic innovations in the forest pathogenic fungi Armillaria.</title>
        <authorList>
            <person name="Sipos G."/>
            <person name="Prasanna A.N."/>
            <person name="Walter M.C."/>
            <person name="O'Connor E."/>
            <person name="Balint B."/>
            <person name="Krizsan K."/>
            <person name="Kiss B."/>
            <person name="Hess J."/>
            <person name="Varga T."/>
            <person name="Slot J."/>
            <person name="Riley R."/>
            <person name="Boka B."/>
            <person name="Rigling D."/>
            <person name="Barry K."/>
            <person name="Lee J."/>
            <person name="Mihaltcheva S."/>
            <person name="LaButti K."/>
            <person name="Lipzen A."/>
            <person name="Waldron R."/>
            <person name="Moloney N.M."/>
            <person name="Sperisen C."/>
            <person name="Kredics L."/>
            <person name="Vagvoelgyi C."/>
            <person name="Patrignani A."/>
            <person name="Fitzpatrick D."/>
            <person name="Nagy I."/>
            <person name="Doyle S."/>
            <person name="Anderson J.B."/>
            <person name="Grigoriev I.V."/>
            <person name="Gueldener U."/>
            <person name="Muensterkoetter M."/>
            <person name="Nagy L.G."/>
        </authorList>
    </citation>
    <scope>NUCLEOTIDE SEQUENCE [LARGE SCALE GENOMIC DNA]</scope>
    <source>
        <strain evidence="9">C18/9</strain>
    </source>
</reference>
<dbReference type="InterPro" id="IPR007599">
    <property type="entry name" value="DER1"/>
</dbReference>
<evidence type="ECO:0000256" key="6">
    <source>
        <dbReference type="ARBA" id="ARBA00023136"/>
    </source>
</evidence>
<sequence length="172" mass="18783">MSSSHTSNQLESGYDSADFAWQLFFACVAIMVPSHLLATTIFLHPLIHCIAYLLSARTPADESLSSYGFITLPAKYLPHAMLFIELLIGGRAAVFQALVGVAVGYVWWRIVWGTEKGATWARAPKWAKNFGSRVMNGCEKVADGIAKVFQCCRRGGSGNDHNWGSGQTLLNA</sequence>
<keyword evidence="5 7" id="KW-1133">Transmembrane helix</keyword>
<dbReference type="Pfam" id="PF04511">
    <property type="entry name" value="DER1"/>
    <property type="match status" value="1"/>
</dbReference>
<proteinExistence type="inferred from homology"/>
<gene>
    <name evidence="8" type="ORF">ARMOST_21338</name>
</gene>
<comment type="function">
    <text evidence="7">May be involved in the degradation of misfolded endoplasmic reticulum (ER) luminal proteins.</text>
</comment>
<keyword evidence="6 7" id="KW-0472">Membrane</keyword>
<evidence type="ECO:0000256" key="5">
    <source>
        <dbReference type="ARBA" id="ARBA00022989"/>
    </source>
</evidence>
<evidence type="ECO:0000256" key="4">
    <source>
        <dbReference type="ARBA" id="ARBA00022824"/>
    </source>
</evidence>
<evidence type="ECO:0000256" key="7">
    <source>
        <dbReference type="RuleBase" id="RU363059"/>
    </source>
</evidence>
<feature type="transmembrane region" description="Helical" evidence="7">
    <location>
        <begin position="20"/>
        <end position="43"/>
    </location>
</feature>
<feature type="transmembrane region" description="Helical" evidence="7">
    <location>
        <begin position="94"/>
        <end position="112"/>
    </location>
</feature>
<dbReference type="PANTHER" id="PTHR11009">
    <property type="entry name" value="DER1-LIKE PROTEIN, DERLIN"/>
    <property type="match status" value="1"/>
</dbReference>
<dbReference type="AlphaFoldDB" id="A0A284S9W1"/>
<name>A0A284S9W1_ARMOS</name>
<evidence type="ECO:0000256" key="2">
    <source>
        <dbReference type="ARBA" id="ARBA00008917"/>
    </source>
</evidence>
<dbReference type="EMBL" id="FUEG01000048">
    <property type="protein sequence ID" value="SJL17776.1"/>
    <property type="molecule type" value="Genomic_DNA"/>
</dbReference>
<dbReference type="Proteomes" id="UP000219338">
    <property type="component" value="Unassembled WGS sequence"/>
</dbReference>
<dbReference type="OrthoDB" id="1716531at2759"/>
<keyword evidence="4 7" id="KW-0256">Endoplasmic reticulum</keyword>
<comment type="caution">
    <text evidence="7">Lacks conserved residue(s) required for the propagation of feature annotation.</text>
</comment>
<dbReference type="STRING" id="47428.A0A284S9W1"/>
<dbReference type="OMA" id="VWWRIVW"/>
<dbReference type="GO" id="GO:0006950">
    <property type="term" value="P:response to stress"/>
    <property type="evidence" value="ECO:0007669"/>
    <property type="project" value="UniProtKB-ARBA"/>
</dbReference>
<evidence type="ECO:0000256" key="3">
    <source>
        <dbReference type="ARBA" id="ARBA00022692"/>
    </source>
</evidence>
<evidence type="ECO:0000313" key="9">
    <source>
        <dbReference type="Proteomes" id="UP000219338"/>
    </source>
</evidence>
<accession>A0A284S9W1</accession>
<evidence type="ECO:0000313" key="8">
    <source>
        <dbReference type="EMBL" id="SJL17776.1"/>
    </source>
</evidence>
<keyword evidence="3 7" id="KW-0812">Transmembrane</keyword>
<dbReference type="GO" id="GO:0005789">
    <property type="term" value="C:endoplasmic reticulum membrane"/>
    <property type="evidence" value="ECO:0007669"/>
    <property type="project" value="UniProtKB-SubCell"/>
</dbReference>
<evidence type="ECO:0000256" key="1">
    <source>
        <dbReference type="ARBA" id="ARBA00004477"/>
    </source>
</evidence>
<organism evidence="8 9">
    <name type="scientific">Armillaria ostoyae</name>
    <name type="common">Armillaria root rot fungus</name>
    <dbReference type="NCBI Taxonomy" id="47428"/>
    <lineage>
        <taxon>Eukaryota</taxon>
        <taxon>Fungi</taxon>
        <taxon>Dikarya</taxon>
        <taxon>Basidiomycota</taxon>
        <taxon>Agaricomycotina</taxon>
        <taxon>Agaricomycetes</taxon>
        <taxon>Agaricomycetidae</taxon>
        <taxon>Agaricales</taxon>
        <taxon>Marasmiineae</taxon>
        <taxon>Physalacriaceae</taxon>
        <taxon>Armillaria</taxon>
    </lineage>
</organism>